<dbReference type="Proteomes" id="UP000031443">
    <property type="component" value="Unassembled WGS sequence"/>
</dbReference>
<evidence type="ECO:0000313" key="2">
    <source>
        <dbReference type="Proteomes" id="UP000031443"/>
    </source>
</evidence>
<dbReference type="AlphaFoldDB" id="M7BCI2"/>
<organism evidence="1 2">
    <name type="scientific">Chelonia mydas</name>
    <name type="common">Green sea-turtle</name>
    <name type="synonym">Chelonia agassizi</name>
    <dbReference type="NCBI Taxonomy" id="8469"/>
    <lineage>
        <taxon>Eukaryota</taxon>
        <taxon>Metazoa</taxon>
        <taxon>Chordata</taxon>
        <taxon>Craniata</taxon>
        <taxon>Vertebrata</taxon>
        <taxon>Euteleostomi</taxon>
        <taxon>Archelosauria</taxon>
        <taxon>Testudinata</taxon>
        <taxon>Testudines</taxon>
        <taxon>Cryptodira</taxon>
        <taxon>Durocryptodira</taxon>
        <taxon>Americhelydia</taxon>
        <taxon>Chelonioidea</taxon>
        <taxon>Cheloniidae</taxon>
        <taxon>Chelonia</taxon>
    </lineage>
</organism>
<evidence type="ECO:0000313" key="1">
    <source>
        <dbReference type="EMBL" id="EMP25932.1"/>
    </source>
</evidence>
<proteinExistence type="predicted"/>
<sequence>MNGTNDTMGEGDVGKIAHTVSHRKPQTYRFGLKEAEAAIDAGDTWRLARPTRAYWGSLGNLLPGPDWCCVRVRNAAELQDRFRSGLRMLHWGSEGTCCISEMRPQTTRQATTRSALSKSLSTSLKVLLKSEENNLIVAIVPSQKTIDKEL</sequence>
<dbReference type="EMBL" id="KB585326">
    <property type="protein sequence ID" value="EMP25932.1"/>
    <property type="molecule type" value="Genomic_DNA"/>
</dbReference>
<name>M7BCI2_CHEMY</name>
<protein>
    <submittedName>
        <fullName evidence="1">Uncharacterized protein</fullName>
    </submittedName>
</protein>
<reference evidence="2" key="1">
    <citation type="journal article" date="2013" name="Nat. Genet.">
        <title>The draft genomes of soft-shell turtle and green sea turtle yield insights into the development and evolution of the turtle-specific body plan.</title>
        <authorList>
            <person name="Wang Z."/>
            <person name="Pascual-Anaya J."/>
            <person name="Zadissa A."/>
            <person name="Li W."/>
            <person name="Niimura Y."/>
            <person name="Huang Z."/>
            <person name="Li C."/>
            <person name="White S."/>
            <person name="Xiong Z."/>
            <person name="Fang D."/>
            <person name="Wang B."/>
            <person name="Ming Y."/>
            <person name="Chen Y."/>
            <person name="Zheng Y."/>
            <person name="Kuraku S."/>
            <person name="Pignatelli M."/>
            <person name="Herrero J."/>
            <person name="Beal K."/>
            <person name="Nozawa M."/>
            <person name="Li Q."/>
            <person name="Wang J."/>
            <person name="Zhang H."/>
            <person name="Yu L."/>
            <person name="Shigenobu S."/>
            <person name="Wang J."/>
            <person name="Liu J."/>
            <person name="Flicek P."/>
            <person name="Searle S."/>
            <person name="Wang J."/>
            <person name="Kuratani S."/>
            <person name="Yin Y."/>
            <person name="Aken B."/>
            <person name="Zhang G."/>
            <person name="Irie N."/>
        </authorList>
    </citation>
    <scope>NUCLEOTIDE SEQUENCE [LARGE SCALE GENOMIC DNA]</scope>
</reference>
<keyword evidence="2" id="KW-1185">Reference proteome</keyword>
<gene>
    <name evidence="1" type="ORF">UY3_16928</name>
</gene>
<accession>M7BCI2</accession>